<protein>
    <submittedName>
        <fullName evidence="2">Uncharacterized protein</fullName>
    </submittedName>
</protein>
<feature type="compositionally biased region" description="Basic and acidic residues" evidence="1">
    <location>
        <begin position="48"/>
        <end position="77"/>
    </location>
</feature>
<comment type="caution">
    <text evidence="2">The sequence shown here is derived from an EMBL/GenBank/DDBJ whole genome shotgun (WGS) entry which is preliminary data.</text>
</comment>
<reference evidence="2" key="1">
    <citation type="submission" date="2020-03" db="EMBL/GenBank/DDBJ databases">
        <authorList>
            <person name="Weist P."/>
        </authorList>
    </citation>
    <scope>NUCLEOTIDE SEQUENCE</scope>
</reference>
<organism evidence="2 3">
    <name type="scientific">Pleuronectes platessa</name>
    <name type="common">European plaice</name>
    <dbReference type="NCBI Taxonomy" id="8262"/>
    <lineage>
        <taxon>Eukaryota</taxon>
        <taxon>Metazoa</taxon>
        <taxon>Chordata</taxon>
        <taxon>Craniata</taxon>
        <taxon>Vertebrata</taxon>
        <taxon>Euteleostomi</taxon>
        <taxon>Actinopterygii</taxon>
        <taxon>Neopterygii</taxon>
        <taxon>Teleostei</taxon>
        <taxon>Neoteleostei</taxon>
        <taxon>Acanthomorphata</taxon>
        <taxon>Carangaria</taxon>
        <taxon>Pleuronectiformes</taxon>
        <taxon>Pleuronectoidei</taxon>
        <taxon>Pleuronectidae</taxon>
        <taxon>Pleuronectes</taxon>
    </lineage>
</organism>
<sequence>MSPSLLDNEEKLRSRILEQEANFQQVEDQLHQMTETKEEVSAELEATDDSKEVRKERKEKKKLERKEQLEREKKEKEENLALMKREKEEKEEEKNVLHHAVQIHFAAWELFIKRNPDVRAPPSVFAAQGTCGHVEAEPGSLSPASVAHPRLWMQMFPVDRDWMFVPRGLQRSGADGPGDRRRAPRPLGLITGLFDQRLARPGAH</sequence>
<keyword evidence="3" id="KW-1185">Reference proteome</keyword>
<evidence type="ECO:0000313" key="3">
    <source>
        <dbReference type="Proteomes" id="UP001153269"/>
    </source>
</evidence>
<name>A0A9N7Y5W6_PLEPL</name>
<dbReference type="EMBL" id="CADEAL010000065">
    <property type="protein sequence ID" value="CAB1413672.1"/>
    <property type="molecule type" value="Genomic_DNA"/>
</dbReference>
<dbReference type="Proteomes" id="UP001153269">
    <property type="component" value="Unassembled WGS sequence"/>
</dbReference>
<evidence type="ECO:0000313" key="2">
    <source>
        <dbReference type="EMBL" id="CAB1413672.1"/>
    </source>
</evidence>
<accession>A0A9N7Y5W6</accession>
<evidence type="ECO:0000256" key="1">
    <source>
        <dbReference type="SAM" id="MobiDB-lite"/>
    </source>
</evidence>
<proteinExistence type="predicted"/>
<feature type="region of interest" description="Disordered" evidence="1">
    <location>
        <begin position="34"/>
        <end position="77"/>
    </location>
</feature>
<gene>
    <name evidence="2" type="ORF">PLEPLA_LOCUS1373</name>
</gene>
<dbReference type="AlphaFoldDB" id="A0A9N7Y5W6"/>